<feature type="domain" description="TRAP C4-dicarboxylate transport system permease DctM subunit" evidence="8">
    <location>
        <begin position="12"/>
        <end position="434"/>
    </location>
</feature>
<evidence type="ECO:0000256" key="7">
    <source>
        <dbReference type="RuleBase" id="RU369079"/>
    </source>
</evidence>
<dbReference type="GO" id="GO:0005886">
    <property type="term" value="C:plasma membrane"/>
    <property type="evidence" value="ECO:0007669"/>
    <property type="project" value="UniProtKB-SubCell"/>
</dbReference>
<comment type="similarity">
    <text evidence="7">Belongs to the TRAP transporter large permease family.</text>
</comment>
<evidence type="ECO:0000313" key="9">
    <source>
        <dbReference type="EMBL" id="QEM84186.1"/>
    </source>
</evidence>
<dbReference type="KEGG" id="hbh:E4T21_17305"/>
<proteinExistence type="inferred from homology"/>
<evidence type="ECO:0000256" key="1">
    <source>
        <dbReference type="ARBA" id="ARBA00004429"/>
    </source>
</evidence>
<accession>A0A5C1NLT0</accession>
<evidence type="ECO:0000256" key="6">
    <source>
        <dbReference type="ARBA" id="ARBA00023136"/>
    </source>
</evidence>
<feature type="transmembrane region" description="Helical" evidence="7">
    <location>
        <begin position="51"/>
        <end position="74"/>
    </location>
</feature>
<keyword evidence="5 7" id="KW-1133">Transmembrane helix</keyword>
<sequence length="448" mass="47032">MDPVTSGIFIVGALFLLMAIGTPIAFALGGVSLTALVMTRGMSELTYFGETFYGSLASFSFVAIPMFILMGAAVASSPTGRDLYRSLDLWLGKVPGGLAISNIGACSIFAALSGSSPATSAAIGKLGIPEMRKRGYPDGVAAGSIAAGGTLGILIPPSVTMIVYGISTETSIGRLFIAGAVPGIMLALLFMIWTLIACRMGGYGAPSATMEAASRLKNHLQDNVEGNLKALVRVLPFLVVVMLILFALYGGVATPSEAAGAGAFLCLALAILVYRMWQVKPLSGIMRDALRESVMIMLIIACAEIFAYTLSSLFITQTVAESIASLEVNRWVLMALINLFLLVAGFFLPPVAVIVMTAPILLPIIVAANFDPYWFAVILTINLEIGLITPPVGLNLFIIKGIAPDISLRDILLGSLPYALCMVLGIILLCLFPSIALWLPDLIMGAGG</sequence>
<evidence type="ECO:0000256" key="5">
    <source>
        <dbReference type="ARBA" id="ARBA00022989"/>
    </source>
</evidence>
<feature type="transmembrane region" description="Helical" evidence="7">
    <location>
        <begin position="175"/>
        <end position="196"/>
    </location>
</feature>
<dbReference type="PANTHER" id="PTHR33362:SF5">
    <property type="entry name" value="C4-DICARBOXYLATE TRAP TRANSPORTER LARGE PERMEASE PROTEIN DCTM"/>
    <property type="match status" value="1"/>
</dbReference>
<feature type="transmembrane region" description="Helical" evidence="7">
    <location>
        <begin position="230"/>
        <end position="252"/>
    </location>
</feature>
<feature type="transmembrane region" description="Helical" evidence="7">
    <location>
        <begin position="376"/>
        <end position="399"/>
    </location>
</feature>
<gene>
    <name evidence="9" type="ORF">E4T21_17305</name>
</gene>
<keyword evidence="4 7" id="KW-0812">Transmembrane</keyword>
<keyword evidence="7" id="KW-0813">Transport</keyword>
<feature type="transmembrane region" description="Helical" evidence="7">
    <location>
        <begin position="331"/>
        <end position="348"/>
    </location>
</feature>
<organism evidence="9 10">
    <name type="scientific">Halomonas binhaiensis</name>
    <dbReference type="NCBI Taxonomy" id="2562282"/>
    <lineage>
        <taxon>Bacteria</taxon>
        <taxon>Pseudomonadati</taxon>
        <taxon>Pseudomonadota</taxon>
        <taxon>Gammaproteobacteria</taxon>
        <taxon>Oceanospirillales</taxon>
        <taxon>Halomonadaceae</taxon>
        <taxon>Halomonas</taxon>
    </lineage>
</organism>
<feature type="transmembrane region" description="Helical" evidence="7">
    <location>
        <begin position="258"/>
        <end position="277"/>
    </location>
</feature>
<dbReference type="OrthoDB" id="9796052at2"/>
<feature type="transmembrane region" description="Helical" evidence="7">
    <location>
        <begin position="135"/>
        <end position="155"/>
    </location>
</feature>
<dbReference type="PIRSF" id="PIRSF006066">
    <property type="entry name" value="HI0050"/>
    <property type="match status" value="1"/>
</dbReference>
<evidence type="ECO:0000256" key="3">
    <source>
        <dbReference type="ARBA" id="ARBA00022519"/>
    </source>
</evidence>
<dbReference type="PANTHER" id="PTHR33362">
    <property type="entry name" value="SIALIC ACID TRAP TRANSPORTER PERMEASE PROTEIN SIAT-RELATED"/>
    <property type="match status" value="1"/>
</dbReference>
<evidence type="ECO:0000256" key="4">
    <source>
        <dbReference type="ARBA" id="ARBA00022692"/>
    </source>
</evidence>
<comment type="function">
    <text evidence="7">Part of the tripartite ATP-independent periplasmic (TRAP) transport system.</text>
</comment>
<protein>
    <recommendedName>
        <fullName evidence="7">TRAP transporter large permease protein</fullName>
    </recommendedName>
</protein>
<keyword evidence="2" id="KW-1003">Cell membrane</keyword>
<dbReference type="InterPro" id="IPR010656">
    <property type="entry name" value="DctM"/>
</dbReference>
<reference evidence="9" key="1">
    <citation type="submission" date="2021-02" db="EMBL/GenBank/DDBJ databases">
        <title>Strain Y2R2, a novel species of the genus Halomonas.</title>
        <authorList>
            <person name="Huang H."/>
        </authorList>
    </citation>
    <scope>NUCLEOTIDE SEQUENCE</scope>
    <source>
        <strain evidence="9">Y2R2</strain>
    </source>
</reference>
<name>A0A5C1NLT0_9GAMM</name>
<evidence type="ECO:0000256" key="2">
    <source>
        <dbReference type="ARBA" id="ARBA00022475"/>
    </source>
</evidence>
<feature type="transmembrane region" description="Helical" evidence="7">
    <location>
        <begin position="94"/>
        <end position="114"/>
    </location>
</feature>
<dbReference type="NCBIfam" id="TIGR00786">
    <property type="entry name" value="dctM"/>
    <property type="match status" value="1"/>
</dbReference>
<feature type="transmembrane region" description="Helical" evidence="7">
    <location>
        <begin position="289"/>
        <end position="311"/>
    </location>
</feature>
<keyword evidence="6 7" id="KW-0472">Membrane</keyword>
<dbReference type="GO" id="GO:0022857">
    <property type="term" value="F:transmembrane transporter activity"/>
    <property type="evidence" value="ECO:0007669"/>
    <property type="project" value="UniProtKB-UniRule"/>
</dbReference>
<dbReference type="InterPro" id="IPR004681">
    <property type="entry name" value="TRAP_DctM"/>
</dbReference>
<dbReference type="Proteomes" id="UP000324285">
    <property type="component" value="Chromosome"/>
</dbReference>
<feature type="transmembrane region" description="Helical" evidence="7">
    <location>
        <begin position="6"/>
        <end position="39"/>
    </location>
</feature>
<dbReference type="AlphaFoldDB" id="A0A5C1NLT0"/>
<keyword evidence="10" id="KW-1185">Reference proteome</keyword>
<dbReference type="RefSeq" id="WP_149287307.1">
    <property type="nucleotide sequence ID" value="NZ_CP038437.2"/>
</dbReference>
<evidence type="ECO:0000259" key="8">
    <source>
        <dbReference type="Pfam" id="PF06808"/>
    </source>
</evidence>
<dbReference type="Pfam" id="PF06808">
    <property type="entry name" value="DctM"/>
    <property type="match status" value="1"/>
</dbReference>
<evidence type="ECO:0000313" key="10">
    <source>
        <dbReference type="Proteomes" id="UP000324285"/>
    </source>
</evidence>
<keyword evidence="3 7" id="KW-0997">Cell inner membrane</keyword>
<feature type="transmembrane region" description="Helical" evidence="7">
    <location>
        <begin position="411"/>
        <end position="439"/>
    </location>
</feature>
<comment type="subunit">
    <text evidence="7">The complex comprises the extracytoplasmic solute receptor protein and the two transmembrane proteins.</text>
</comment>
<dbReference type="EMBL" id="CP038437">
    <property type="protein sequence ID" value="QEM84186.1"/>
    <property type="molecule type" value="Genomic_DNA"/>
</dbReference>
<comment type="subcellular location">
    <subcellularLocation>
        <location evidence="1 7">Cell inner membrane</location>
        <topology evidence="1 7">Multi-pass membrane protein</topology>
    </subcellularLocation>
</comment>